<protein>
    <recommendedName>
        <fullName evidence="6">adenine phosphoribosyltransferase</fullName>
        <ecNumber evidence="6">2.4.2.7</ecNumber>
    </recommendedName>
</protein>
<dbReference type="EMBL" id="FPHD01000049">
    <property type="protein sequence ID" value="SFV58996.1"/>
    <property type="molecule type" value="Genomic_DNA"/>
</dbReference>
<dbReference type="FunFam" id="3.40.50.2020:FF:000021">
    <property type="entry name" value="Adenine phosphoribosyltransferase"/>
    <property type="match status" value="1"/>
</dbReference>
<accession>A0A1W1BZR4</accession>
<dbReference type="CDD" id="cd06223">
    <property type="entry name" value="PRTases_typeI"/>
    <property type="match status" value="1"/>
</dbReference>
<evidence type="ECO:0000256" key="3">
    <source>
        <dbReference type="ARBA" id="ARBA00004496"/>
    </source>
</evidence>
<dbReference type="GO" id="GO:0006168">
    <property type="term" value="P:adenine salvage"/>
    <property type="evidence" value="ECO:0007669"/>
    <property type="project" value="InterPro"/>
</dbReference>
<dbReference type="GO" id="GO:0044209">
    <property type="term" value="P:AMP salvage"/>
    <property type="evidence" value="ECO:0007669"/>
    <property type="project" value="UniProtKB-UniPathway"/>
</dbReference>
<evidence type="ECO:0000256" key="2">
    <source>
        <dbReference type="ARBA" id="ARBA00003968"/>
    </source>
</evidence>
<evidence type="ECO:0000259" key="11">
    <source>
        <dbReference type="Pfam" id="PF00156"/>
    </source>
</evidence>
<evidence type="ECO:0000256" key="8">
    <source>
        <dbReference type="ARBA" id="ARBA00022676"/>
    </source>
</evidence>
<evidence type="ECO:0000256" key="10">
    <source>
        <dbReference type="ARBA" id="ARBA00022726"/>
    </source>
</evidence>
<dbReference type="Pfam" id="PF00156">
    <property type="entry name" value="Pribosyltran"/>
    <property type="match status" value="1"/>
</dbReference>
<comment type="subcellular location">
    <subcellularLocation>
        <location evidence="3">Cytoplasm</location>
    </subcellularLocation>
</comment>
<dbReference type="GO" id="GO:0005737">
    <property type="term" value="C:cytoplasm"/>
    <property type="evidence" value="ECO:0007669"/>
    <property type="project" value="UniProtKB-SubCell"/>
</dbReference>
<dbReference type="EC" id="2.4.2.7" evidence="6"/>
<keyword evidence="8 12" id="KW-0328">Glycosyltransferase</keyword>
<evidence type="ECO:0000256" key="5">
    <source>
        <dbReference type="ARBA" id="ARBA00008391"/>
    </source>
</evidence>
<comment type="similarity">
    <text evidence="5">Belongs to the purine/pyrimidine phosphoribosyltransferase family.</text>
</comment>
<organism evidence="12">
    <name type="scientific">hydrothermal vent metagenome</name>
    <dbReference type="NCBI Taxonomy" id="652676"/>
    <lineage>
        <taxon>unclassified sequences</taxon>
        <taxon>metagenomes</taxon>
        <taxon>ecological metagenomes</taxon>
    </lineage>
</organism>
<dbReference type="PANTHER" id="PTHR32315:SF3">
    <property type="entry name" value="ADENINE PHOSPHORIBOSYLTRANSFERASE"/>
    <property type="match status" value="1"/>
</dbReference>
<dbReference type="NCBIfam" id="NF002636">
    <property type="entry name" value="PRK02304.1-5"/>
    <property type="match status" value="1"/>
</dbReference>
<dbReference type="GO" id="GO:0006166">
    <property type="term" value="P:purine ribonucleoside salvage"/>
    <property type="evidence" value="ECO:0007669"/>
    <property type="project" value="UniProtKB-KW"/>
</dbReference>
<dbReference type="Gene3D" id="3.40.50.2020">
    <property type="match status" value="1"/>
</dbReference>
<sequence length="187" mass="20593">MTRLTEEEKKIILGSIRDIPDFPKPGIIFKDITTLLNNPKALTTLMDHLTERYLGYDFDYIAGIDARGFIFGSILADRLGVGFVPVRKKEKLPYTTVAEKYSLEYGFDEVEIHIDAFGENGCCTTGEPSKVLLIDDLIATGGTAKAAANLIDKVGAKCVEACFIMELGFLKGREGFNAPVYSVLEID</sequence>
<feature type="domain" description="Phosphoribosyltransferase" evidence="11">
    <location>
        <begin position="33"/>
        <end position="165"/>
    </location>
</feature>
<dbReference type="GO" id="GO:0016208">
    <property type="term" value="F:AMP binding"/>
    <property type="evidence" value="ECO:0007669"/>
    <property type="project" value="TreeGrafter"/>
</dbReference>
<keyword evidence="10" id="KW-0660">Purine salvage</keyword>
<keyword evidence="7" id="KW-0963">Cytoplasm</keyword>
<dbReference type="InterPro" id="IPR005764">
    <property type="entry name" value="Ade_phspho_trans"/>
</dbReference>
<dbReference type="InterPro" id="IPR029057">
    <property type="entry name" value="PRTase-like"/>
</dbReference>
<dbReference type="GO" id="GO:0002055">
    <property type="term" value="F:adenine binding"/>
    <property type="evidence" value="ECO:0007669"/>
    <property type="project" value="TreeGrafter"/>
</dbReference>
<comment type="function">
    <text evidence="2">Catalyzes a salvage reaction resulting in the formation of AMP, that is energically less costly than de novo synthesis.</text>
</comment>
<dbReference type="PANTHER" id="PTHR32315">
    <property type="entry name" value="ADENINE PHOSPHORIBOSYLTRANSFERASE"/>
    <property type="match status" value="1"/>
</dbReference>
<evidence type="ECO:0000256" key="7">
    <source>
        <dbReference type="ARBA" id="ARBA00022490"/>
    </source>
</evidence>
<gene>
    <name evidence="12" type="ORF">MNB_SV-8-241</name>
</gene>
<proteinExistence type="inferred from homology"/>
<dbReference type="InterPro" id="IPR050054">
    <property type="entry name" value="UPRTase/APRTase"/>
</dbReference>
<dbReference type="NCBIfam" id="TIGR01090">
    <property type="entry name" value="apt"/>
    <property type="match status" value="1"/>
</dbReference>
<evidence type="ECO:0000256" key="1">
    <source>
        <dbReference type="ARBA" id="ARBA00000868"/>
    </source>
</evidence>
<evidence type="ECO:0000256" key="6">
    <source>
        <dbReference type="ARBA" id="ARBA00011893"/>
    </source>
</evidence>
<dbReference type="AlphaFoldDB" id="A0A1W1BZR4"/>
<comment type="pathway">
    <text evidence="4">Purine metabolism; AMP biosynthesis via salvage pathway; AMP from adenine: step 1/1.</text>
</comment>
<evidence type="ECO:0000256" key="9">
    <source>
        <dbReference type="ARBA" id="ARBA00022679"/>
    </source>
</evidence>
<dbReference type="HAMAP" id="MF_00004">
    <property type="entry name" value="Aden_phosphoribosyltr"/>
    <property type="match status" value="1"/>
</dbReference>
<evidence type="ECO:0000256" key="4">
    <source>
        <dbReference type="ARBA" id="ARBA00004659"/>
    </source>
</evidence>
<dbReference type="UniPathway" id="UPA00588">
    <property type="reaction ID" value="UER00646"/>
</dbReference>
<reference evidence="12" key="1">
    <citation type="submission" date="2016-10" db="EMBL/GenBank/DDBJ databases">
        <authorList>
            <person name="de Groot N.N."/>
        </authorList>
    </citation>
    <scope>NUCLEOTIDE SEQUENCE</scope>
</reference>
<dbReference type="InterPro" id="IPR000836">
    <property type="entry name" value="PRTase_dom"/>
</dbReference>
<keyword evidence="9 12" id="KW-0808">Transferase</keyword>
<comment type="catalytic activity">
    <reaction evidence="1">
        <text>AMP + diphosphate = 5-phospho-alpha-D-ribose 1-diphosphate + adenine</text>
        <dbReference type="Rhea" id="RHEA:16609"/>
        <dbReference type="ChEBI" id="CHEBI:16708"/>
        <dbReference type="ChEBI" id="CHEBI:33019"/>
        <dbReference type="ChEBI" id="CHEBI:58017"/>
        <dbReference type="ChEBI" id="CHEBI:456215"/>
        <dbReference type="EC" id="2.4.2.7"/>
    </reaction>
</comment>
<evidence type="ECO:0000313" key="12">
    <source>
        <dbReference type="EMBL" id="SFV58996.1"/>
    </source>
</evidence>
<dbReference type="GO" id="GO:0003999">
    <property type="term" value="F:adenine phosphoribosyltransferase activity"/>
    <property type="evidence" value="ECO:0007669"/>
    <property type="project" value="UniProtKB-EC"/>
</dbReference>
<dbReference type="NCBIfam" id="NF002634">
    <property type="entry name" value="PRK02304.1-3"/>
    <property type="match status" value="1"/>
</dbReference>
<name>A0A1W1BZR4_9ZZZZ</name>
<dbReference type="SUPFAM" id="SSF53271">
    <property type="entry name" value="PRTase-like"/>
    <property type="match status" value="1"/>
</dbReference>